<evidence type="ECO:0000256" key="1">
    <source>
        <dbReference type="ARBA" id="ARBA00004123"/>
    </source>
</evidence>
<evidence type="ECO:0000256" key="3">
    <source>
        <dbReference type="ARBA" id="ARBA00023015"/>
    </source>
</evidence>
<organism evidence="8 9">
    <name type="scientific">Arabis nemorensis</name>
    <dbReference type="NCBI Taxonomy" id="586526"/>
    <lineage>
        <taxon>Eukaryota</taxon>
        <taxon>Viridiplantae</taxon>
        <taxon>Streptophyta</taxon>
        <taxon>Embryophyta</taxon>
        <taxon>Tracheophyta</taxon>
        <taxon>Spermatophyta</taxon>
        <taxon>Magnoliopsida</taxon>
        <taxon>eudicotyledons</taxon>
        <taxon>Gunneridae</taxon>
        <taxon>Pentapetalae</taxon>
        <taxon>rosids</taxon>
        <taxon>malvids</taxon>
        <taxon>Brassicales</taxon>
        <taxon>Brassicaceae</taxon>
        <taxon>Arabideae</taxon>
        <taxon>Arabis</taxon>
    </lineage>
</organism>
<dbReference type="GO" id="GO:0003677">
    <property type="term" value="F:DNA binding"/>
    <property type="evidence" value="ECO:0007669"/>
    <property type="project" value="UniProtKB-KW"/>
</dbReference>
<keyword evidence="4" id="KW-0238">DNA-binding</keyword>
<evidence type="ECO:0000313" key="8">
    <source>
        <dbReference type="EMBL" id="VVB08863.1"/>
    </source>
</evidence>
<dbReference type="PANTHER" id="PTHR31674:SF62">
    <property type="entry name" value="B3 DOMAIN-CONTAINING PROTEIN REM14-RELATED"/>
    <property type="match status" value="1"/>
</dbReference>
<keyword evidence="9" id="KW-1185">Reference proteome</keyword>
<dbReference type="GO" id="GO:0005634">
    <property type="term" value="C:nucleus"/>
    <property type="evidence" value="ECO:0007669"/>
    <property type="project" value="UniProtKB-SubCell"/>
</dbReference>
<gene>
    <name evidence="8" type="ORF">ANE_LOCUS19307</name>
</gene>
<dbReference type="InterPro" id="IPR015300">
    <property type="entry name" value="DNA-bd_pseudobarrel_sf"/>
</dbReference>
<comment type="subcellular location">
    <subcellularLocation>
        <location evidence="1">Nucleus</location>
    </subcellularLocation>
</comment>
<protein>
    <recommendedName>
        <fullName evidence="7">TF-B3 domain-containing protein</fullName>
    </recommendedName>
</protein>
<evidence type="ECO:0000313" key="9">
    <source>
        <dbReference type="Proteomes" id="UP000489600"/>
    </source>
</evidence>
<dbReference type="PROSITE" id="PS50863">
    <property type="entry name" value="B3"/>
    <property type="match status" value="1"/>
</dbReference>
<dbReference type="AlphaFoldDB" id="A0A565C5B9"/>
<dbReference type="SMART" id="SM01019">
    <property type="entry name" value="B3"/>
    <property type="match status" value="1"/>
</dbReference>
<dbReference type="CDD" id="cd10017">
    <property type="entry name" value="B3_DNA"/>
    <property type="match status" value="1"/>
</dbReference>
<dbReference type="InterPro" id="IPR039218">
    <property type="entry name" value="REM_fam"/>
</dbReference>
<keyword evidence="5" id="KW-0804">Transcription</keyword>
<keyword evidence="6" id="KW-0539">Nucleus</keyword>
<name>A0A565C5B9_9BRAS</name>
<dbReference type="Pfam" id="PF02362">
    <property type="entry name" value="B3"/>
    <property type="match status" value="1"/>
</dbReference>
<reference evidence="8" key="1">
    <citation type="submission" date="2019-07" db="EMBL/GenBank/DDBJ databases">
        <authorList>
            <person name="Dittberner H."/>
        </authorList>
    </citation>
    <scope>NUCLEOTIDE SEQUENCE [LARGE SCALE GENOMIC DNA]</scope>
</reference>
<dbReference type="Proteomes" id="UP000489600">
    <property type="component" value="Unassembled WGS sequence"/>
</dbReference>
<sequence>MSSFKESSPMETVSKLRKNLVKSFVYHHNTLCLFPPCNVEAERDPGILIMANRHFFKPLLPGFHRHLTIPEAFFLTHIKGQNKQKAAELRSDASKITWKVKVEDGQRLTDGWKEFVVAHDLRIGDIVVFRQDKDMGFHVTLFGPSCCEIQYGSCLDDDNNLGELCSVSLSNSAHDS</sequence>
<evidence type="ECO:0000256" key="5">
    <source>
        <dbReference type="ARBA" id="ARBA00023163"/>
    </source>
</evidence>
<dbReference type="SUPFAM" id="SSF101936">
    <property type="entry name" value="DNA-binding pseudobarrel domain"/>
    <property type="match status" value="1"/>
</dbReference>
<dbReference type="Gene3D" id="2.40.330.10">
    <property type="entry name" value="DNA-binding pseudobarrel domain"/>
    <property type="match status" value="1"/>
</dbReference>
<comment type="caution">
    <text evidence="8">The sequence shown here is derived from an EMBL/GenBank/DDBJ whole genome shotgun (WGS) entry which is preliminary data.</text>
</comment>
<evidence type="ECO:0000256" key="4">
    <source>
        <dbReference type="ARBA" id="ARBA00023125"/>
    </source>
</evidence>
<evidence type="ECO:0000259" key="7">
    <source>
        <dbReference type="PROSITE" id="PS50863"/>
    </source>
</evidence>
<keyword evidence="3" id="KW-0805">Transcription regulation</keyword>
<keyword evidence="2" id="KW-0677">Repeat</keyword>
<dbReference type="OrthoDB" id="1024919at2759"/>
<dbReference type="EMBL" id="CABITT030000006">
    <property type="protein sequence ID" value="VVB08863.1"/>
    <property type="molecule type" value="Genomic_DNA"/>
</dbReference>
<dbReference type="InterPro" id="IPR003340">
    <property type="entry name" value="B3_DNA-bd"/>
</dbReference>
<evidence type="ECO:0000256" key="2">
    <source>
        <dbReference type="ARBA" id="ARBA00022737"/>
    </source>
</evidence>
<feature type="domain" description="TF-B3" evidence="7">
    <location>
        <begin position="52"/>
        <end position="145"/>
    </location>
</feature>
<accession>A0A565C5B9</accession>
<proteinExistence type="predicted"/>
<evidence type="ECO:0000256" key="6">
    <source>
        <dbReference type="ARBA" id="ARBA00023242"/>
    </source>
</evidence>
<dbReference type="PANTHER" id="PTHR31674">
    <property type="entry name" value="B3 DOMAIN-CONTAINING PROTEIN REM-LIKE 3-RELATED"/>
    <property type="match status" value="1"/>
</dbReference>
<dbReference type="FunFam" id="2.40.330.10:FF:000009">
    <property type="entry name" value="Transcriptional factor B3 family protein"/>
    <property type="match status" value="1"/>
</dbReference>